<evidence type="ECO:0000256" key="1">
    <source>
        <dbReference type="SAM" id="Coils"/>
    </source>
</evidence>
<feature type="coiled-coil region" evidence="1">
    <location>
        <begin position="350"/>
        <end position="380"/>
    </location>
</feature>
<sequence>MKKVMFFAVMFFNALVYSQTFDGNLGSNSLRWATEQKDFNALPRVGINSMSLKLWDNYGGAGAPSTYGSLLEIYGKYAHSISQLYFKSTWEGDKMMFRSAFYNQNSWGEWRTLLDSKSDIESSGSLKIKGLGNSYITTGNFGIGTATPSASLEVVTPSITGAETLLKLSVSDATQDNLKIANGTNADKQFLPVLQGYRVSDNRPALYLTGMIESANDIGADPITVFDARLSGSAVITRPLFSWDSYGTRKMILTSNGSLGIGTSTTGAHKLAVEGSIGAREVKVQATGWADFVFKKEYNLPKLEEVETHIKEKGHLENIPSEEEVLKNGISLGEMNVKLLQKIEELTLYMIDQNKEIKDLKIQNEELKKLAERVSKLEMSRTKN</sequence>
<dbReference type="RefSeq" id="WP_180856048.1">
    <property type="nucleotide sequence ID" value="NZ_CAIJDE010000017.1"/>
</dbReference>
<evidence type="ECO:0000313" key="3">
    <source>
        <dbReference type="EMBL" id="CAC9972474.1"/>
    </source>
</evidence>
<proteinExistence type="predicted"/>
<evidence type="ECO:0000313" key="4">
    <source>
        <dbReference type="Proteomes" id="UP000533639"/>
    </source>
</evidence>
<reference evidence="3 4" key="1">
    <citation type="submission" date="2020-06" db="EMBL/GenBank/DDBJ databases">
        <authorList>
            <person name="Criscuolo A."/>
        </authorList>
    </citation>
    <scope>NUCLEOTIDE SEQUENCE [LARGE SCALE GENOMIC DNA]</scope>
    <source>
        <strain evidence="3">PXU-55</strain>
    </source>
</reference>
<protein>
    <submittedName>
        <fullName evidence="3">Uncharacterized protein</fullName>
    </submittedName>
</protein>
<feature type="signal peptide" evidence="2">
    <location>
        <begin position="1"/>
        <end position="18"/>
    </location>
</feature>
<comment type="caution">
    <text evidence="3">The sequence shown here is derived from an EMBL/GenBank/DDBJ whole genome shotgun (WGS) entry which is preliminary data.</text>
</comment>
<accession>A0A9N8IY36</accession>
<gene>
    <name evidence="3" type="ORF">FLAPXU55_00150</name>
</gene>
<dbReference type="EMBL" id="CAIJDE010000017">
    <property type="protein sequence ID" value="CAC9972474.1"/>
    <property type="molecule type" value="Genomic_DNA"/>
</dbReference>
<keyword evidence="2" id="KW-0732">Signal</keyword>
<keyword evidence="4" id="KW-1185">Reference proteome</keyword>
<evidence type="ECO:0000256" key="2">
    <source>
        <dbReference type="SAM" id="SignalP"/>
    </source>
</evidence>
<feature type="chain" id="PRO_5040128896" evidence="2">
    <location>
        <begin position="19"/>
        <end position="384"/>
    </location>
</feature>
<dbReference type="Proteomes" id="UP000533639">
    <property type="component" value="Unassembled WGS sequence"/>
</dbReference>
<keyword evidence="1" id="KW-0175">Coiled coil</keyword>
<dbReference type="AlphaFoldDB" id="A0A9N8IY36"/>
<organism evidence="3 4">
    <name type="scientific">Flavobacterium panici</name>
    <dbReference type="NCBI Taxonomy" id="2654843"/>
    <lineage>
        <taxon>Bacteria</taxon>
        <taxon>Pseudomonadati</taxon>
        <taxon>Bacteroidota</taxon>
        <taxon>Flavobacteriia</taxon>
        <taxon>Flavobacteriales</taxon>
        <taxon>Flavobacteriaceae</taxon>
        <taxon>Flavobacterium</taxon>
    </lineage>
</organism>
<name>A0A9N8IY36_9FLAO</name>